<organism evidence="2 3">
    <name type="scientific">Aspergillus carbonarius (strain ITEM 5010)</name>
    <dbReference type="NCBI Taxonomy" id="602072"/>
    <lineage>
        <taxon>Eukaryota</taxon>
        <taxon>Fungi</taxon>
        <taxon>Dikarya</taxon>
        <taxon>Ascomycota</taxon>
        <taxon>Pezizomycotina</taxon>
        <taxon>Eurotiomycetes</taxon>
        <taxon>Eurotiomycetidae</taxon>
        <taxon>Eurotiales</taxon>
        <taxon>Aspergillaceae</taxon>
        <taxon>Aspergillus</taxon>
        <taxon>Aspergillus subgen. Circumdati</taxon>
    </lineage>
</organism>
<evidence type="ECO:0000313" key="2">
    <source>
        <dbReference type="EMBL" id="OOF90322.1"/>
    </source>
</evidence>
<evidence type="ECO:0000256" key="1">
    <source>
        <dbReference type="SAM" id="MobiDB-lite"/>
    </source>
</evidence>
<evidence type="ECO:0000313" key="3">
    <source>
        <dbReference type="Proteomes" id="UP000188318"/>
    </source>
</evidence>
<keyword evidence="3" id="KW-1185">Reference proteome</keyword>
<proteinExistence type="predicted"/>
<dbReference type="EMBL" id="KV907542">
    <property type="protein sequence ID" value="OOF90322.1"/>
    <property type="molecule type" value="Genomic_DNA"/>
</dbReference>
<reference evidence="3" key="1">
    <citation type="journal article" date="2017" name="Genome Biol.">
        <title>Comparative genomics reveals high biological diversity and specific adaptations in the industrially and medically important fungal genus Aspergillus.</title>
        <authorList>
            <person name="de Vries R.P."/>
            <person name="Riley R."/>
            <person name="Wiebenga A."/>
            <person name="Aguilar-Osorio G."/>
            <person name="Amillis S."/>
            <person name="Uchima C.A."/>
            <person name="Anderluh G."/>
            <person name="Asadollahi M."/>
            <person name="Askin M."/>
            <person name="Barry K."/>
            <person name="Battaglia E."/>
            <person name="Bayram O."/>
            <person name="Benocci T."/>
            <person name="Braus-Stromeyer S.A."/>
            <person name="Caldana C."/>
            <person name="Canovas D."/>
            <person name="Cerqueira G.C."/>
            <person name="Chen F."/>
            <person name="Chen W."/>
            <person name="Choi C."/>
            <person name="Clum A."/>
            <person name="Dos Santos R.A."/>
            <person name="Damasio A.R."/>
            <person name="Diallinas G."/>
            <person name="Emri T."/>
            <person name="Fekete E."/>
            <person name="Flipphi M."/>
            <person name="Freyberg S."/>
            <person name="Gallo A."/>
            <person name="Gournas C."/>
            <person name="Habgood R."/>
            <person name="Hainaut M."/>
            <person name="Harispe M.L."/>
            <person name="Henrissat B."/>
            <person name="Hilden K.S."/>
            <person name="Hope R."/>
            <person name="Hossain A."/>
            <person name="Karabika E."/>
            <person name="Karaffa L."/>
            <person name="Karanyi Z."/>
            <person name="Krasevec N."/>
            <person name="Kuo A."/>
            <person name="Kusch H."/>
            <person name="LaButti K."/>
            <person name="Lagendijk E.L."/>
            <person name="Lapidus A."/>
            <person name="Levasseur A."/>
            <person name="Lindquist E."/>
            <person name="Lipzen A."/>
            <person name="Logrieco A.F."/>
            <person name="MacCabe A."/>
            <person name="Maekelae M.R."/>
            <person name="Malavazi I."/>
            <person name="Melin P."/>
            <person name="Meyer V."/>
            <person name="Mielnichuk N."/>
            <person name="Miskei M."/>
            <person name="Molnar A.P."/>
            <person name="Mule G."/>
            <person name="Ngan C.Y."/>
            <person name="Orejas M."/>
            <person name="Orosz E."/>
            <person name="Ouedraogo J.P."/>
            <person name="Overkamp K.M."/>
            <person name="Park H.-S."/>
            <person name="Perrone G."/>
            <person name="Piumi F."/>
            <person name="Punt P.J."/>
            <person name="Ram A.F."/>
            <person name="Ramon A."/>
            <person name="Rauscher S."/>
            <person name="Record E."/>
            <person name="Riano-Pachon D.M."/>
            <person name="Robert V."/>
            <person name="Roehrig J."/>
            <person name="Ruller R."/>
            <person name="Salamov A."/>
            <person name="Salih N.S."/>
            <person name="Samson R.A."/>
            <person name="Sandor E."/>
            <person name="Sanguinetti M."/>
            <person name="Schuetze T."/>
            <person name="Sepcic K."/>
            <person name="Shelest E."/>
            <person name="Sherlock G."/>
            <person name="Sophianopoulou V."/>
            <person name="Squina F.M."/>
            <person name="Sun H."/>
            <person name="Susca A."/>
            <person name="Todd R.B."/>
            <person name="Tsang A."/>
            <person name="Unkles S.E."/>
            <person name="van de Wiele N."/>
            <person name="van Rossen-Uffink D."/>
            <person name="Oliveira J.V."/>
            <person name="Vesth T.C."/>
            <person name="Visser J."/>
            <person name="Yu J.-H."/>
            <person name="Zhou M."/>
            <person name="Andersen M.R."/>
            <person name="Archer D.B."/>
            <person name="Baker S.E."/>
            <person name="Benoit I."/>
            <person name="Brakhage A.A."/>
            <person name="Braus G.H."/>
            <person name="Fischer R."/>
            <person name="Frisvad J.C."/>
            <person name="Goldman G.H."/>
            <person name="Houbraken J."/>
            <person name="Oakley B."/>
            <person name="Pocsi I."/>
            <person name="Scazzocchio C."/>
            <person name="Seiboth B."/>
            <person name="vanKuyk P.A."/>
            <person name="Wortman J."/>
            <person name="Dyer P.S."/>
            <person name="Grigoriev I.V."/>
        </authorList>
    </citation>
    <scope>NUCLEOTIDE SEQUENCE [LARGE SCALE GENOMIC DNA]</scope>
    <source>
        <strain evidence="3">ITEM 5010</strain>
    </source>
</reference>
<dbReference type="Proteomes" id="UP000188318">
    <property type="component" value="Unassembled WGS sequence"/>
</dbReference>
<dbReference type="VEuPathDB" id="FungiDB:ASPCADRAFT_212073"/>
<feature type="region of interest" description="Disordered" evidence="1">
    <location>
        <begin position="19"/>
        <end position="60"/>
    </location>
</feature>
<protein>
    <submittedName>
        <fullName evidence="2">Uncharacterized protein</fullName>
    </submittedName>
</protein>
<name>A0A1R3R756_ASPC5</name>
<accession>A0A1R3R756</accession>
<dbReference type="AlphaFoldDB" id="A0A1R3R756"/>
<sequence length="89" mass="9368">MGKIIFEKGGLARRASILHPPSRANKLSSASDARWVTEREKEVPPPGGDTPATPASLTIPESTGAKLVETIVPAPIHESTLLSDIILSS</sequence>
<gene>
    <name evidence="2" type="ORF">ASPCADRAFT_212073</name>
</gene>